<dbReference type="Pfam" id="PF00563">
    <property type="entry name" value="EAL"/>
    <property type="match status" value="1"/>
</dbReference>
<dbReference type="InterPro" id="IPR035919">
    <property type="entry name" value="EAL_sf"/>
</dbReference>
<protein>
    <submittedName>
        <fullName evidence="3">EAL domain-containing protein</fullName>
    </submittedName>
</protein>
<proteinExistence type="predicted"/>
<accession>A0A967C3S4</accession>
<feature type="domain" description="EAL" evidence="2">
    <location>
        <begin position="327"/>
        <end position="575"/>
    </location>
</feature>
<dbReference type="SMART" id="SM00052">
    <property type="entry name" value="EAL"/>
    <property type="match status" value="1"/>
</dbReference>
<dbReference type="RefSeq" id="WP_167222041.1">
    <property type="nucleotide sequence ID" value="NZ_JAAQPH010000003.1"/>
</dbReference>
<sequence length="577" mass="62527">MTEAKQKRQAEIPAAESEALREQRDRFLAFAFAASDLLLEIGDDSLVRYALGATNQLIGGSPQDLIGTGWLELFAPEDRPVLVAKIGKLTSGKRCGPILVTIVPGRRLAKAADSKARKLSSRGIKVIFNACRIPGREEVVYCTITVANAALAKQARAAAARTESGLLERKAFESAAIETLETTKALGQDVELTFIEFIDAELFRDRVGVDRWQAFCADAGAVMRDGAIDNDAAGAITEDRFGIVHEAGAAVGTEIRRQLQDLAQAFDPAGGGLDVEQATIEAGDGELTSEEAAQALVYAINKVASLGASKLTFSDLSGSFQEQVSETQERIAAFKAVVAENKFDFAFQPIVDLESREISHFEALARFAKGESPYQTIVFAEEVGLIQDFDLASSRRAITYLSQQSAGSPVKLAVNLSGQSLQNDAFVDALMALGKENSGLAGRLMFEATESSRIHDLDRVSRVFQALKQMGFSMCLDDFGAGAASFQYLRALEVDYVKIDGTYTRRLLSSDRDSLLIRNLCELCRDLKIKTIAEMIELEDQVTELSSLGVHMGQGYLLGKPAPQPVFSRPGGSRSRR</sequence>
<dbReference type="PANTHER" id="PTHR33121">
    <property type="entry name" value="CYCLIC DI-GMP PHOSPHODIESTERASE PDEF"/>
    <property type="match status" value="1"/>
</dbReference>
<organism evidence="3 4">
    <name type="scientific">Pelagibius litoralis</name>
    <dbReference type="NCBI Taxonomy" id="374515"/>
    <lineage>
        <taxon>Bacteria</taxon>
        <taxon>Pseudomonadati</taxon>
        <taxon>Pseudomonadota</taxon>
        <taxon>Alphaproteobacteria</taxon>
        <taxon>Rhodospirillales</taxon>
        <taxon>Rhodovibrionaceae</taxon>
        <taxon>Pelagibius</taxon>
    </lineage>
</organism>
<dbReference type="SUPFAM" id="SSF141868">
    <property type="entry name" value="EAL domain-like"/>
    <property type="match status" value="1"/>
</dbReference>
<dbReference type="GO" id="GO:0071111">
    <property type="term" value="F:cyclic-guanylate-specific phosphodiesterase activity"/>
    <property type="evidence" value="ECO:0007669"/>
    <property type="project" value="InterPro"/>
</dbReference>
<reference evidence="3" key="1">
    <citation type="submission" date="2020-03" db="EMBL/GenBank/DDBJ databases">
        <title>Genome of Pelagibius litoralis DSM 21314T.</title>
        <authorList>
            <person name="Wang G."/>
        </authorList>
    </citation>
    <scope>NUCLEOTIDE SEQUENCE</scope>
    <source>
        <strain evidence="3">DSM 21314</strain>
    </source>
</reference>
<evidence type="ECO:0000313" key="3">
    <source>
        <dbReference type="EMBL" id="NIA67959.1"/>
    </source>
</evidence>
<comment type="caution">
    <text evidence="3">The sequence shown here is derived from an EMBL/GenBank/DDBJ whole genome shotgun (WGS) entry which is preliminary data.</text>
</comment>
<dbReference type="Gene3D" id="3.30.450.20">
    <property type="entry name" value="PAS domain"/>
    <property type="match status" value="1"/>
</dbReference>
<dbReference type="PANTHER" id="PTHR33121:SF15">
    <property type="entry name" value="BLUE LIGHT- AND TEMPERATURE-REGULATED ANTIREPRESSOR BLUF"/>
    <property type="match status" value="1"/>
</dbReference>
<feature type="domain" description="PAS" evidence="1">
    <location>
        <begin position="23"/>
        <end position="93"/>
    </location>
</feature>
<dbReference type="AlphaFoldDB" id="A0A967C3S4"/>
<dbReference type="SUPFAM" id="SSF55785">
    <property type="entry name" value="PYP-like sensor domain (PAS domain)"/>
    <property type="match status" value="1"/>
</dbReference>
<gene>
    <name evidence="3" type="ORF">HBA54_05080</name>
</gene>
<dbReference type="Proteomes" id="UP000761264">
    <property type="component" value="Unassembled WGS sequence"/>
</dbReference>
<dbReference type="CDD" id="cd01948">
    <property type="entry name" value="EAL"/>
    <property type="match status" value="1"/>
</dbReference>
<dbReference type="PROSITE" id="PS50883">
    <property type="entry name" value="EAL"/>
    <property type="match status" value="1"/>
</dbReference>
<dbReference type="InterPro" id="IPR001633">
    <property type="entry name" value="EAL_dom"/>
</dbReference>
<dbReference type="EMBL" id="JAAQPH010000003">
    <property type="protein sequence ID" value="NIA67959.1"/>
    <property type="molecule type" value="Genomic_DNA"/>
</dbReference>
<name>A0A967C3S4_9PROT</name>
<evidence type="ECO:0000313" key="4">
    <source>
        <dbReference type="Proteomes" id="UP000761264"/>
    </source>
</evidence>
<dbReference type="Gene3D" id="3.20.20.450">
    <property type="entry name" value="EAL domain"/>
    <property type="match status" value="1"/>
</dbReference>
<keyword evidence="4" id="KW-1185">Reference proteome</keyword>
<dbReference type="PROSITE" id="PS50112">
    <property type="entry name" value="PAS"/>
    <property type="match status" value="1"/>
</dbReference>
<evidence type="ECO:0000259" key="2">
    <source>
        <dbReference type="PROSITE" id="PS50883"/>
    </source>
</evidence>
<dbReference type="InterPro" id="IPR000014">
    <property type="entry name" value="PAS"/>
</dbReference>
<dbReference type="CDD" id="cd00130">
    <property type="entry name" value="PAS"/>
    <property type="match status" value="1"/>
</dbReference>
<dbReference type="InterPro" id="IPR050706">
    <property type="entry name" value="Cyclic-di-GMP_PDE-like"/>
</dbReference>
<evidence type="ECO:0000259" key="1">
    <source>
        <dbReference type="PROSITE" id="PS50112"/>
    </source>
</evidence>
<dbReference type="InterPro" id="IPR035965">
    <property type="entry name" value="PAS-like_dom_sf"/>
</dbReference>